<gene>
    <name evidence="1" type="ORF">S01H4_24278</name>
</gene>
<accession>X1CJG9</accession>
<name>X1CJG9_9ZZZZ</name>
<organism evidence="1">
    <name type="scientific">marine sediment metagenome</name>
    <dbReference type="NCBI Taxonomy" id="412755"/>
    <lineage>
        <taxon>unclassified sequences</taxon>
        <taxon>metagenomes</taxon>
        <taxon>ecological metagenomes</taxon>
    </lineage>
</organism>
<dbReference type="EMBL" id="BART01011383">
    <property type="protein sequence ID" value="GAG84366.1"/>
    <property type="molecule type" value="Genomic_DNA"/>
</dbReference>
<reference evidence="1" key="1">
    <citation type="journal article" date="2014" name="Front. Microbiol.">
        <title>High frequency of phylogenetically diverse reductive dehalogenase-homologous genes in deep subseafloor sedimentary metagenomes.</title>
        <authorList>
            <person name="Kawai M."/>
            <person name="Futagami T."/>
            <person name="Toyoda A."/>
            <person name="Takaki Y."/>
            <person name="Nishi S."/>
            <person name="Hori S."/>
            <person name="Arai W."/>
            <person name="Tsubouchi T."/>
            <person name="Morono Y."/>
            <person name="Uchiyama I."/>
            <person name="Ito T."/>
            <person name="Fujiyama A."/>
            <person name="Inagaki F."/>
            <person name="Takami H."/>
        </authorList>
    </citation>
    <scope>NUCLEOTIDE SEQUENCE</scope>
    <source>
        <strain evidence="1">Expedition CK06-06</strain>
    </source>
</reference>
<comment type="caution">
    <text evidence="1">The sequence shown here is derived from an EMBL/GenBank/DDBJ whole genome shotgun (WGS) entry which is preliminary data.</text>
</comment>
<dbReference type="AlphaFoldDB" id="X1CJG9"/>
<sequence>MQNLNGIFYYKKYNIKNVYLNVSVNFSGVVRRKNIEIANFEILMLYCIL</sequence>
<protein>
    <submittedName>
        <fullName evidence="1">Uncharacterized protein</fullName>
    </submittedName>
</protein>
<proteinExistence type="predicted"/>
<evidence type="ECO:0000313" key="1">
    <source>
        <dbReference type="EMBL" id="GAG84366.1"/>
    </source>
</evidence>